<dbReference type="GO" id="GO:0003677">
    <property type="term" value="F:DNA binding"/>
    <property type="evidence" value="ECO:0007669"/>
    <property type="project" value="InterPro"/>
</dbReference>
<dbReference type="EMBL" id="AP010968">
    <property type="protein sequence ID" value="BAJ30468.1"/>
    <property type="molecule type" value="Genomic_DNA"/>
</dbReference>
<dbReference type="eggNOG" id="COG0457">
    <property type="taxonomic scope" value="Bacteria"/>
</dbReference>
<dbReference type="SUPFAM" id="SSF47413">
    <property type="entry name" value="lambda repressor-like DNA-binding domains"/>
    <property type="match status" value="1"/>
</dbReference>
<evidence type="ECO:0000259" key="1">
    <source>
        <dbReference type="PROSITE" id="PS50943"/>
    </source>
</evidence>
<dbReference type="PATRIC" id="fig|452652.3.peg.4677"/>
<dbReference type="PROSITE" id="PS50943">
    <property type="entry name" value="HTH_CROC1"/>
    <property type="match status" value="1"/>
</dbReference>
<dbReference type="InterPro" id="IPR010982">
    <property type="entry name" value="Lambda_DNA-bd_dom_sf"/>
</dbReference>
<name>E4NG38_KITSK</name>
<dbReference type="CDD" id="cd00093">
    <property type="entry name" value="HTH_XRE"/>
    <property type="match status" value="1"/>
</dbReference>
<gene>
    <name evidence="2" type="ordered locus">KSE_46870</name>
</gene>
<dbReference type="KEGG" id="ksk:KSE_46870"/>
<evidence type="ECO:0000313" key="3">
    <source>
        <dbReference type="Proteomes" id="UP000007076"/>
    </source>
</evidence>
<sequence length="416" mass="45182">MEIQAIGELLLRCRKNAGRSRPEQAKHVETFFGKWFDPERIKRWETGKRIPTSTDFQLIVDAYGISLEEVQAAVAYSRRARRLDQMPDLVEEPEEDEVERRTFISGLALVTGLAAEPWGRLAAALDGGPVDKTTTARLVENTAEMFTAEEHMPARLLAARLSTHLDTITSLLPNAGAHQRELMIAAGEAAALAGWVHWDLGDHRTAMKYYNTAALAGRRAGHGAVNALVLGYTSYGVGPDKARQMLTAAQEQVRGPGYATARAWLCAREAEEAAAVGDQEAAVRALDRAATAFDYANPAGEQAWVAFFGPARLGSMRVAAYAKLRHRELTQAADDTLADLGSADTKMRVAVLGDVASGYLVAGSVDQAVEVGRRALAATLETETTMGKLRLNALADQLPEQREARTFREEIRGALG</sequence>
<dbReference type="HOGENOM" id="CLU_660188_0_0_11"/>
<dbReference type="Gene3D" id="1.10.260.40">
    <property type="entry name" value="lambda repressor-like DNA-binding domains"/>
    <property type="match status" value="1"/>
</dbReference>
<accession>E4NG38</accession>
<organism evidence="2 3">
    <name type="scientific">Kitasatospora setae (strain ATCC 33774 / DSM 43861 / JCM 3304 / KCC A-0304 / NBRC 14216 / KM-6054)</name>
    <name type="common">Streptomyces setae</name>
    <dbReference type="NCBI Taxonomy" id="452652"/>
    <lineage>
        <taxon>Bacteria</taxon>
        <taxon>Bacillati</taxon>
        <taxon>Actinomycetota</taxon>
        <taxon>Actinomycetes</taxon>
        <taxon>Kitasatosporales</taxon>
        <taxon>Streptomycetaceae</taxon>
        <taxon>Kitasatospora</taxon>
    </lineage>
</organism>
<dbReference type="AlphaFoldDB" id="E4NG38"/>
<dbReference type="InterPro" id="IPR001387">
    <property type="entry name" value="Cro/C1-type_HTH"/>
</dbReference>
<dbReference type="STRING" id="452652.KSE_46870"/>
<feature type="domain" description="HTH cro/C1-type" evidence="1">
    <location>
        <begin position="41"/>
        <end position="70"/>
    </location>
</feature>
<dbReference type="Proteomes" id="UP000007076">
    <property type="component" value="Chromosome"/>
</dbReference>
<protein>
    <submittedName>
        <fullName evidence="2">Putative transcriptional regulator</fullName>
    </submittedName>
</protein>
<reference evidence="2 3" key="1">
    <citation type="journal article" date="2010" name="DNA Res.">
        <title>Genome sequence of Kitasatospora setae NBRC 14216T: an evolutionary snapshot of the family Streptomycetaceae.</title>
        <authorList>
            <person name="Ichikawa N."/>
            <person name="Oguchi A."/>
            <person name="Ikeda H."/>
            <person name="Ishikawa J."/>
            <person name="Kitani S."/>
            <person name="Watanabe Y."/>
            <person name="Nakamura S."/>
            <person name="Katano Y."/>
            <person name="Kishi E."/>
            <person name="Sasagawa M."/>
            <person name="Ankai A."/>
            <person name="Fukui S."/>
            <person name="Hashimoto Y."/>
            <person name="Kamata S."/>
            <person name="Otoguro M."/>
            <person name="Tanikawa S."/>
            <person name="Nihira T."/>
            <person name="Horinouchi S."/>
            <person name="Ohnishi Y."/>
            <person name="Hayakawa M."/>
            <person name="Kuzuyama T."/>
            <person name="Arisawa A."/>
            <person name="Nomoto F."/>
            <person name="Miura H."/>
            <person name="Takahashi Y."/>
            <person name="Fujita N."/>
        </authorList>
    </citation>
    <scope>NUCLEOTIDE SEQUENCE [LARGE SCALE GENOMIC DNA]</scope>
    <source>
        <strain evidence="3">ATCC 33774 / DSM 43861 / JCM 3304 / KCC A-0304 / NBRC 14216 / KM-6054</strain>
    </source>
</reference>
<evidence type="ECO:0000313" key="2">
    <source>
        <dbReference type="EMBL" id="BAJ30468.1"/>
    </source>
</evidence>
<proteinExistence type="predicted"/>
<keyword evidence="3" id="KW-1185">Reference proteome</keyword>